<keyword evidence="2" id="KW-0813">Transport</keyword>
<evidence type="ECO:0000313" key="16">
    <source>
        <dbReference type="Proteomes" id="UP000219327"/>
    </source>
</evidence>
<evidence type="ECO:0000256" key="9">
    <source>
        <dbReference type="ARBA" id="ARBA00023136"/>
    </source>
</evidence>
<dbReference type="GO" id="GO:0006508">
    <property type="term" value="P:proteolysis"/>
    <property type="evidence" value="ECO:0007669"/>
    <property type="project" value="InterPro"/>
</dbReference>
<feature type="region of interest" description="Disordered" evidence="10">
    <location>
        <begin position="1"/>
        <end position="26"/>
    </location>
</feature>
<dbReference type="Gene3D" id="3.40.50.300">
    <property type="entry name" value="P-loop containing nucleotide triphosphate hydrolases"/>
    <property type="match status" value="1"/>
</dbReference>
<dbReference type="GO" id="GO:0015421">
    <property type="term" value="F:ABC-type oligopeptide transporter activity"/>
    <property type="evidence" value="ECO:0007669"/>
    <property type="project" value="TreeGrafter"/>
</dbReference>
<dbReference type="PROSITE" id="PS50990">
    <property type="entry name" value="PEPTIDASE_C39"/>
    <property type="match status" value="1"/>
</dbReference>
<dbReference type="Gene3D" id="3.90.70.10">
    <property type="entry name" value="Cysteine proteinases"/>
    <property type="match status" value="1"/>
</dbReference>
<evidence type="ECO:0000256" key="11">
    <source>
        <dbReference type="SAM" id="Phobius"/>
    </source>
</evidence>
<evidence type="ECO:0000256" key="4">
    <source>
        <dbReference type="ARBA" id="ARBA00022692"/>
    </source>
</evidence>
<dbReference type="GO" id="GO:0005886">
    <property type="term" value="C:plasma membrane"/>
    <property type="evidence" value="ECO:0007669"/>
    <property type="project" value="UniProtKB-SubCell"/>
</dbReference>
<reference evidence="15 16" key="1">
    <citation type="submission" date="2017-08" db="EMBL/GenBank/DDBJ databases">
        <title>Fine stratification of microbial communities through a metagenomic profile of the photic zone.</title>
        <authorList>
            <person name="Haro-Moreno J.M."/>
            <person name="Lopez-Perez M."/>
            <person name="De La Torre J."/>
            <person name="Picazo A."/>
            <person name="Camacho A."/>
            <person name="Rodriguez-Valera F."/>
        </authorList>
    </citation>
    <scope>NUCLEOTIDE SEQUENCE [LARGE SCALE GENOMIC DNA]</scope>
    <source>
        <strain evidence="15">MED-G24</strain>
    </source>
</reference>
<feature type="compositionally biased region" description="Polar residues" evidence="10">
    <location>
        <begin position="7"/>
        <end position="17"/>
    </location>
</feature>
<dbReference type="PANTHER" id="PTHR43394">
    <property type="entry name" value="ATP-DEPENDENT PERMEASE MDL1, MITOCHONDRIAL"/>
    <property type="match status" value="1"/>
</dbReference>
<evidence type="ECO:0000259" key="12">
    <source>
        <dbReference type="PROSITE" id="PS50893"/>
    </source>
</evidence>
<proteinExistence type="predicted"/>
<dbReference type="InterPro" id="IPR017750">
    <property type="entry name" value="ATPase_T1SS"/>
</dbReference>
<keyword evidence="3" id="KW-1003">Cell membrane</keyword>
<dbReference type="InterPro" id="IPR027417">
    <property type="entry name" value="P-loop_NTPase"/>
</dbReference>
<dbReference type="SMART" id="SM00382">
    <property type="entry name" value="AAA"/>
    <property type="match status" value="1"/>
</dbReference>
<feature type="transmembrane region" description="Helical" evidence="11">
    <location>
        <begin position="322"/>
        <end position="340"/>
    </location>
</feature>
<keyword evidence="4 11" id="KW-0812">Transmembrane</keyword>
<feature type="domain" description="Peptidase C39" evidence="14">
    <location>
        <begin position="37"/>
        <end position="152"/>
    </location>
</feature>
<feature type="domain" description="ABC transmembrane type-1" evidence="13">
    <location>
        <begin position="187"/>
        <end position="465"/>
    </location>
</feature>
<evidence type="ECO:0000313" key="15">
    <source>
        <dbReference type="EMBL" id="PDH36698.1"/>
    </source>
</evidence>
<keyword evidence="8 11" id="KW-1133">Transmembrane helix</keyword>
<evidence type="ECO:0000256" key="1">
    <source>
        <dbReference type="ARBA" id="ARBA00004651"/>
    </source>
</evidence>
<dbReference type="InterPro" id="IPR005074">
    <property type="entry name" value="Peptidase_C39"/>
</dbReference>
<dbReference type="GO" id="GO:0008233">
    <property type="term" value="F:peptidase activity"/>
    <property type="evidence" value="ECO:0007669"/>
    <property type="project" value="InterPro"/>
</dbReference>
<keyword evidence="5" id="KW-0547">Nucleotide-binding</keyword>
<dbReference type="InterPro" id="IPR003439">
    <property type="entry name" value="ABC_transporter-like_ATP-bd"/>
</dbReference>
<dbReference type="Gene3D" id="1.20.1560.10">
    <property type="entry name" value="ABC transporter type 1, transmembrane domain"/>
    <property type="match status" value="1"/>
</dbReference>
<keyword evidence="6" id="KW-0378">Hydrolase</keyword>
<dbReference type="Pfam" id="PF00005">
    <property type="entry name" value="ABC_tran"/>
    <property type="match status" value="1"/>
</dbReference>
<keyword evidence="7" id="KW-0067">ATP-binding</keyword>
<gene>
    <name evidence="15" type="ORF">CNE99_09335</name>
</gene>
<dbReference type="InterPro" id="IPR003593">
    <property type="entry name" value="AAA+_ATPase"/>
</dbReference>
<dbReference type="FunFam" id="3.40.50.300:FF:000299">
    <property type="entry name" value="ABC transporter ATP-binding protein/permease"/>
    <property type="match status" value="1"/>
</dbReference>
<feature type="transmembrane region" description="Helical" evidence="11">
    <location>
        <begin position="187"/>
        <end position="209"/>
    </location>
</feature>
<dbReference type="PROSITE" id="PS50893">
    <property type="entry name" value="ABC_TRANSPORTER_2"/>
    <property type="match status" value="1"/>
</dbReference>
<evidence type="ECO:0000256" key="3">
    <source>
        <dbReference type="ARBA" id="ARBA00022475"/>
    </source>
</evidence>
<evidence type="ECO:0000256" key="10">
    <source>
        <dbReference type="SAM" id="MobiDB-lite"/>
    </source>
</evidence>
<evidence type="ECO:0000256" key="7">
    <source>
        <dbReference type="ARBA" id="ARBA00022840"/>
    </source>
</evidence>
<feature type="transmembrane region" description="Helical" evidence="11">
    <location>
        <begin position="293"/>
        <end position="316"/>
    </location>
</feature>
<dbReference type="EMBL" id="NTKD01000063">
    <property type="protein sequence ID" value="PDH36698.1"/>
    <property type="molecule type" value="Genomic_DNA"/>
</dbReference>
<accession>A0A2A5WK94</accession>
<dbReference type="GO" id="GO:0005524">
    <property type="term" value="F:ATP binding"/>
    <property type="evidence" value="ECO:0007669"/>
    <property type="project" value="UniProtKB-KW"/>
</dbReference>
<dbReference type="Pfam" id="PF00664">
    <property type="entry name" value="ABC_membrane"/>
    <property type="match status" value="1"/>
</dbReference>
<evidence type="ECO:0000259" key="14">
    <source>
        <dbReference type="PROSITE" id="PS50990"/>
    </source>
</evidence>
<dbReference type="PANTHER" id="PTHR43394:SF1">
    <property type="entry name" value="ATP-BINDING CASSETTE SUB-FAMILY B MEMBER 10, MITOCHONDRIAL"/>
    <property type="match status" value="1"/>
</dbReference>
<feature type="domain" description="ABC transporter" evidence="12">
    <location>
        <begin position="499"/>
        <end position="734"/>
    </location>
</feature>
<dbReference type="PROSITE" id="PS50929">
    <property type="entry name" value="ABC_TM1F"/>
    <property type="match status" value="1"/>
</dbReference>
<evidence type="ECO:0000256" key="6">
    <source>
        <dbReference type="ARBA" id="ARBA00022801"/>
    </source>
</evidence>
<evidence type="ECO:0000256" key="2">
    <source>
        <dbReference type="ARBA" id="ARBA00022448"/>
    </source>
</evidence>
<comment type="subcellular location">
    <subcellularLocation>
        <location evidence="1">Cell membrane</location>
        <topology evidence="1">Multi-pass membrane protein</topology>
    </subcellularLocation>
</comment>
<dbReference type="InterPro" id="IPR011527">
    <property type="entry name" value="ABC1_TM_dom"/>
</dbReference>
<dbReference type="Proteomes" id="UP000219327">
    <property type="component" value="Unassembled WGS sequence"/>
</dbReference>
<dbReference type="SUPFAM" id="SSF52540">
    <property type="entry name" value="P-loop containing nucleoside triphosphate hydrolases"/>
    <property type="match status" value="1"/>
</dbReference>
<organism evidence="15 16">
    <name type="scientific">OM182 bacterium MED-G24</name>
    <dbReference type="NCBI Taxonomy" id="1986255"/>
    <lineage>
        <taxon>Bacteria</taxon>
        <taxon>Pseudomonadati</taxon>
        <taxon>Pseudomonadota</taxon>
        <taxon>Gammaproteobacteria</taxon>
        <taxon>OMG group</taxon>
        <taxon>OM182 clade</taxon>
    </lineage>
</organism>
<keyword evidence="9 11" id="KW-0472">Membrane</keyword>
<dbReference type="InterPro" id="IPR039421">
    <property type="entry name" value="Type_1_exporter"/>
</dbReference>
<dbReference type="CDD" id="cd03245">
    <property type="entry name" value="ABCC_bacteriocin_exporters"/>
    <property type="match status" value="1"/>
</dbReference>
<dbReference type="CDD" id="cd18587">
    <property type="entry name" value="ABC_6TM_LapB_like"/>
    <property type="match status" value="1"/>
</dbReference>
<dbReference type="AlphaFoldDB" id="A0A2A5WK94"/>
<protein>
    <submittedName>
        <fullName evidence="15">Type I secretion system permease/ATPase</fullName>
    </submittedName>
</protein>
<dbReference type="InterPro" id="IPR036640">
    <property type="entry name" value="ABC1_TM_sf"/>
</dbReference>
<evidence type="ECO:0000256" key="8">
    <source>
        <dbReference type="ARBA" id="ARBA00022989"/>
    </source>
</evidence>
<sequence length="744" mass="81376">MSDNTDHNLPTPTQPGTTAELKEPSEDDAITAATRRQGEALLGCLVLLTQHFKRPYSAEGLTAGQPLVDGYLTPALFIRAAERAGFNASLVKRDLRGISDDVLPIVLLMEDDALILSRQENAVCTIINAKGESTKVSLSDVEGGYKGLSLYLKPAYDFFDDDGAEGQSQGHWFWSVIKRSRGIYSEVIIASLLINLFALATPLFIMNVYDRVVPNYAVETLWVLASGVFIVFLFDLVMKSLRGYFIDIAGKRADIILSSKTFSRVMDIRMSERPNRVGSFANNLQEFDSFREFFTSTTLITVIDLPFVLLFVLLIYSIGGMLAAVPLIAIPLVILTGILLQAPLQDVINKTFAESAKKHAMLVESLTALDAIKGARAEGVMQQRWEGHNGRLAKLSLRSRLLSLITVNLAQTIQQLSTVAIVILGVYLIMLGQLTVGGLIACTILTGRCLTPMAQVAGIFTRYHHSMAAYQSINRIMQLPTERPAGHKFLHRPELDGGVEFREVSFSYPGQQVPALRGVSLKIEPGEHVGILGKIGSGKTTLQKMMMKYYSPAEGSILIGGTDIMQLDPTDLRRKINYVPQDIILFDGSIRDNIVMGEPKSDDAAVLRAAQLSGLDDFVNQHPQGYDLPVGERGTNVSGGQRQSIAIARAFIGDANMLILDEPTNSMDSAAEAVFRERIRGYLEDLTLILVTHKTTMLTLVNRLIVMNEGRVVADGPKDEVLRALSRGQPGAQPSSPLTPETAG</sequence>
<feature type="transmembrane region" description="Helical" evidence="11">
    <location>
        <begin position="401"/>
        <end position="430"/>
    </location>
</feature>
<dbReference type="GO" id="GO:0016887">
    <property type="term" value="F:ATP hydrolysis activity"/>
    <property type="evidence" value="ECO:0007669"/>
    <property type="project" value="InterPro"/>
</dbReference>
<dbReference type="NCBIfam" id="TIGR03375">
    <property type="entry name" value="type_I_sec_LssB"/>
    <property type="match status" value="1"/>
</dbReference>
<comment type="caution">
    <text evidence="15">The sequence shown here is derived from an EMBL/GenBank/DDBJ whole genome shotgun (WGS) entry which is preliminary data.</text>
</comment>
<feature type="transmembrane region" description="Helical" evidence="11">
    <location>
        <begin position="221"/>
        <end position="238"/>
    </location>
</feature>
<evidence type="ECO:0000259" key="13">
    <source>
        <dbReference type="PROSITE" id="PS50929"/>
    </source>
</evidence>
<evidence type="ECO:0000256" key="5">
    <source>
        <dbReference type="ARBA" id="ARBA00022741"/>
    </source>
</evidence>
<name>A0A2A5WK94_9GAMM</name>
<dbReference type="SUPFAM" id="SSF90123">
    <property type="entry name" value="ABC transporter transmembrane region"/>
    <property type="match status" value="1"/>
</dbReference>